<keyword evidence="1" id="KW-0472">Membrane</keyword>
<dbReference type="AlphaFoldDB" id="A0A162P719"/>
<evidence type="ECO:0000313" key="3">
    <source>
        <dbReference type="Proteomes" id="UP000076858"/>
    </source>
</evidence>
<name>A0A162P719_9CRUS</name>
<protein>
    <submittedName>
        <fullName evidence="2">Uncharacterized protein</fullName>
    </submittedName>
</protein>
<organism evidence="2 3">
    <name type="scientific">Daphnia magna</name>
    <dbReference type="NCBI Taxonomy" id="35525"/>
    <lineage>
        <taxon>Eukaryota</taxon>
        <taxon>Metazoa</taxon>
        <taxon>Ecdysozoa</taxon>
        <taxon>Arthropoda</taxon>
        <taxon>Crustacea</taxon>
        <taxon>Branchiopoda</taxon>
        <taxon>Diplostraca</taxon>
        <taxon>Cladocera</taxon>
        <taxon>Anomopoda</taxon>
        <taxon>Daphniidae</taxon>
        <taxon>Daphnia</taxon>
    </lineage>
</organism>
<dbReference type="EMBL" id="LRGB01000512">
    <property type="protein sequence ID" value="KZS18581.1"/>
    <property type="molecule type" value="Genomic_DNA"/>
</dbReference>
<keyword evidence="1" id="KW-1133">Transmembrane helix</keyword>
<dbReference type="Proteomes" id="UP000076858">
    <property type="component" value="Unassembled WGS sequence"/>
</dbReference>
<proteinExistence type="predicted"/>
<gene>
    <name evidence="2" type="ORF">APZ42_015106</name>
</gene>
<feature type="transmembrane region" description="Helical" evidence="1">
    <location>
        <begin position="17"/>
        <end position="34"/>
    </location>
</feature>
<accession>A0A162P719</accession>
<reference evidence="2 3" key="1">
    <citation type="submission" date="2016-03" db="EMBL/GenBank/DDBJ databases">
        <title>EvidentialGene: Evidence-directed Construction of Genes on Genomes.</title>
        <authorList>
            <person name="Gilbert D.G."/>
            <person name="Choi J.-H."/>
            <person name="Mockaitis K."/>
            <person name="Colbourne J."/>
            <person name="Pfrender M."/>
        </authorList>
    </citation>
    <scope>NUCLEOTIDE SEQUENCE [LARGE SCALE GENOMIC DNA]</scope>
    <source>
        <strain evidence="2 3">Xinb3</strain>
        <tissue evidence="2">Complete organism</tissue>
    </source>
</reference>
<sequence length="45" mass="5224">MVEIQIVMQYGKNEHKVFLHLIVMTGLVTIKCPVARQSFLQLRPN</sequence>
<comment type="caution">
    <text evidence="2">The sequence shown here is derived from an EMBL/GenBank/DDBJ whole genome shotgun (WGS) entry which is preliminary data.</text>
</comment>
<evidence type="ECO:0000313" key="2">
    <source>
        <dbReference type="EMBL" id="KZS18581.1"/>
    </source>
</evidence>
<keyword evidence="1" id="KW-0812">Transmembrane</keyword>
<evidence type="ECO:0000256" key="1">
    <source>
        <dbReference type="SAM" id="Phobius"/>
    </source>
</evidence>
<keyword evidence="3" id="KW-1185">Reference proteome</keyword>